<dbReference type="Pfam" id="PF01380">
    <property type="entry name" value="SIS"/>
    <property type="match status" value="1"/>
</dbReference>
<dbReference type="EMBL" id="JACHZG010000001">
    <property type="protein sequence ID" value="MBB3327179.1"/>
    <property type="molecule type" value="Genomic_DNA"/>
</dbReference>
<dbReference type="PANTHER" id="PTHR32502:SF3">
    <property type="entry name" value="D-GALACTOSAMINE-6-PHOSPHATE DEAMINASE AGAS-RELATED"/>
    <property type="match status" value="1"/>
</dbReference>
<dbReference type="Gene3D" id="3.40.50.10490">
    <property type="entry name" value="Glucose-6-phosphate isomerase like protein, domain 1"/>
    <property type="match status" value="2"/>
</dbReference>
<evidence type="ECO:0000313" key="3">
    <source>
        <dbReference type="EMBL" id="MBB3327179.1"/>
    </source>
</evidence>
<dbReference type="PROSITE" id="PS51464">
    <property type="entry name" value="SIS"/>
    <property type="match status" value="2"/>
</dbReference>
<dbReference type="EC" id="5.-.-.-" evidence="3"/>
<dbReference type="GO" id="GO:0005886">
    <property type="term" value="C:plasma membrane"/>
    <property type="evidence" value="ECO:0007669"/>
    <property type="project" value="TreeGrafter"/>
</dbReference>
<dbReference type="Proteomes" id="UP000565572">
    <property type="component" value="Unassembled WGS sequence"/>
</dbReference>
<evidence type="ECO:0000256" key="1">
    <source>
        <dbReference type="ARBA" id="ARBA00022737"/>
    </source>
</evidence>
<sequence>MSTSSPIPSPASGTSHLEREILQQPAVWRDLAASLRDLDLAPFLRPVLDRPDARILLTGAGTSAYAGQVAAPHLTRVLGRRVEPVATTDLVSNPLEILLPGVPTLLVSFARSGNSPESLAACDLADQVLGDVSHLVLTCNPDGALARAHADRARSRVVLMPAAADDQSFAMTSSFTSMVLAVLQLLGPDALADGADDGVEALARAAESVLRQRDRVAELAGRVHERVVYLGSGALTGLARECSLKLTEVTAGQVVGLPESSLGYRHGPKAALTPETLALVLVSSDPYARRYDLDIVAELAAALPPGQTVAVSAAALADDLGPDVEVVRIDLDPTVPDAFLALPTVLVGQLLALESAARRGLDPDVPFPGGEVNRVVRGVHIHPLSTSPAEVSPA</sequence>
<protein>
    <submittedName>
        <fullName evidence="3">Tagatose-6-phosphate ketose/aldose isomerase</fullName>
        <ecNumber evidence="3">5.-.-.-</ecNumber>
    </submittedName>
</protein>
<dbReference type="InterPro" id="IPR035466">
    <property type="entry name" value="GlmS/AgaS_SIS"/>
</dbReference>
<dbReference type="GO" id="GO:0097367">
    <property type="term" value="F:carbohydrate derivative binding"/>
    <property type="evidence" value="ECO:0007669"/>
    <property type="project" value="InterPro"/>
</dbReference>
<name>A0A7W5JVS7_9ACTN</name>
<keyword evidence="4" id="KW-1185">Reference proteome</keyword>
<dbReference type="GO" id="GO:1901135">
    <property type="term" value="P:carbohydrate derivative metabolic process"/>
    <property type="evidence" value="ECO:0007669"/>
    <property type="project" value="InterPro"/>
</dbReference>
<feature type="domain" description="SIS" evidence="2">
    <location>
        <begin position="44"/>
        <end position="201"/>
    </location>
</feature>
<reference evidence="3 4" key="1">
    <citation type="submission" date="2020-08" db="EMBL/GenBank/DDBJ databases">
        <title>Sequencing the genomes of 1000 actinobacteria strains.</title>
        <authorList>
            <person name="Klenk H.-P."/>
        </authorList>
    </citation>
    <scope>NUCLEOTIDE SEQUENCE [LARGE SCALE GENOMIC DNA]</scope>
    <source>
        <strain evidence="3 4">DSM 11053</strain>
    </source>
</reference>
<dbReference type="InterPro" id="IPR001347">
    <property type="entry name" value="SIS_dom"/>
</dbReference>
<accession>A0A7W5JVS7</accession>
<gene>
    <name evidence="3" type="ORF">FHX39_002123</name>
</gene>
<dbReference type="RefSeq" id="WP_183338229.1">
    <property type="nucleotide sequence ID" value="NZ_JACHZG010000001.1"/>
</dbReference>
<keyword evidence="1" id="KW-0677">Repeat</keyword>
<dbReference type="CDD" id="cd05008">
    <property type="entry name" value="SIS_GlmS_GlmD_1"/>
    <property type="match status" value="1"/>
</dbReference>
<dbReference type="PANTHER" id="PTHR32502">
    <property type="entry name" value="N-ACETYLGALACTOSAMINE PERMEASE II COMPONENT-RELATED"/>
    <property type="match status" value="1"/>
</dbReference>
<proteinExistence type="predicted"/>
<evidence type="ECO:0000259" key="2">
    <source>
        <dbReference type="PROSITE" id="PS51464"/>
    </source>
</evidence>
<dbReference type="GO" id="GO:0016853">
    <property type="term" value="F:isomerase activity"/>
    <property type="evidence" value="ECO:0007669"/>
    <property type="project" value="UniProtKB-KW"/>
</dbReference>
<feature type="domain" description="SIS" evidence="2">
    <location>
        <begin position="216"/>
        <end position="366"/>
    </location>
</feature>
<evidence type="ECO:0000313" key="4">
    <source>
        <dbReference type="Proteomes" id="UP000565572"/>
    </source>
</evidence>
<dbReference type="InterPro" id="IPR046348">
    <property type="entry name" value="SIS_dom_sf"/>
</dbReference>
<dbReference type="AlphaFoldDB" id="A0A7W5JVS7"/>
<comment type="caution">
    <text evidence="3">The sequence shown here is derived from an EMBL/GenBank/DDBJ whole genome shotgun (WGS) entry which is preliminary data.</text>
</comment>
<dbReference type="InterPro" id="IPR050303">
    <property type="entry name" value="GatZ_KbaZ_carbometab"/>
</dbReference>
<keyword evidence="3" id="KW-0413">Isomerase</keyword>
<dbReference type="GO" id="GO:0009401">
    <property type="term" value="P:phosphoenolpyruvate-dependent sugar phosphotransferase system"/>
    <property type="evidence" value="ECO:0007669"/>
    <property type="project" value="TreeGrafter"/>
</dbReference>
<organism evidence="3 4">
    <name type="scientific">Microlunatus antarcticus</name>
    <dbReference type="NCBI Taxonomy" id="53388"/>
    <lineage>
        <taxon>Bacteria</taxon>
        <taxon>Bacillati</taxon>
        <taxon>Actinomycetota</taxon>
        <taxon>Actinomycetes</taxon>
        <taxon>Propionibacteriales</taxon>
        <taxon>Propionibacteriaceae</taxon>
        <taxon>Microlunatus</taxon>
    </lineage>
</organism>
<dbReference type="SUPFAM" id="SSF53697">
    <property type="entry name" value="SIS domain"/>
    <property type="match status" value="1"/>
</dbReference>